<dbReference type="Pfam" id="PF00571">
    <property type="entry name" value="CBS"/>
    <property type="match status" value="2"/>
</dbReference>
<evidence type="ECO:0000256" key="6">
    <source>
        <dbReference type="ARBA" id="ARBA00022723"/>
    </source>
</evidence>
<proteinExistence type="inferred from homology"/>
<dbReference type="PROSITE" id="PS51371">
    <property type="entry name" value="CBS"/>
    <property type="match status" value="2"/>
</dbReference>
<dbReference type="InterPro" id="IPR008915">
    <property type="entry name" value="Peptidase_M50"/>
</dbReference>
<evidence type="ECO:0000256" key="14">
    <source>
        <dbReference type="PIRNR" id="PIRNR006404"/>
    </source>
</evidence>
<feature type="transmembrane region" description="Helical" evidence="14">
    <location>
        <begin position="99"/>
        <end position="123"/>
    </location>
</feature>
<dbReference type="GO" id="GO:0006508">
    <property type="term" value="P:proteolysis"/>
    <property type="evidence" value="ECO:0007669"/>
    <property type="project" value="UniProtKB-KW"/>
</dbReference>
<organism evidence="19">
    <name type="scientific">uncultured Thermomicrobiales bacterium</name>
    <dbReference type="NCBI Taxonomy" id="1645740"/>
    <lineage>
        <taxon>Bacteria</taxon>
        <taxon>Pseudomonadati</taxon>
        <taxon>Thermomicrobiota</taxon>
        <taxon>Thermomicrobia</taxon>
        <taxon>Thermomicrobiales</taxon>
        <taxon>environmental samples</taxon>
    </lineage>
</organism>
<gene>
    <name evidence="19" type="ORF">AVDCRST_MAG87-1902</name>
</gene>
<feature type="transmembrane region" description="Helical" evidence="14">
    <location>
        <begin position="210"/>
        <end position="226"/>
    </location>
</feature>
<evidence type="ECO:0000256" key="17">
    <source>
        <dbReference type="PROSITE-ProRule" id="PRU00703"/>
    </source>
</evidence>
<dbReference type="Gene3D" id="3.10.580.10">
    <property type="entry name" value="CBS-domain"/>
    <property type="match status" value="1"/>
</dbReference>
<dbReference type="CDD" id="cd06164">
    <property type="entry name" value="S2P-M50_SpoIVFB_CBS"/>
    <property type="match status" value="1"/>
</dbReference>
<dbReference type="InterPro" id="IPR016483">
    <property type="entry name" value="UCP006404_Pept_M50_CBS"/>
</dbReference>
<keyword evidence="9 14" id="KW-0862">Zinc</keyword>
<dbReference type="GO" id="GO:0005886">
    <property type="term" value="C:plasma membrane"/>
    <property type="evidence" value="ECO:0007669"/>
    <property type="project" value="UniProtKB-SubCell"/>
</dbReference>
<keyword evidence="11 14" id="KW-0482">Metalloprotease</keyword>
<evidence type="ECO:0000256" key="5">
    <source>
        <dbReference type="ARBA" id="ARBA00022692"/>
    </source>
</evidence>
<dbReference type="GO" id="GO:0046872">
    <property type="term" value="F:metal ion binding"/>
    <property type="evidence" value="ECO:0007669"/>
    <property type="project" value="UniProtKB-UniRule"/>
</dbReference>
<protein>
    <recommendedName>
        <fullName evidence="14">Zinc metalloprotease</fullName>
    </recommendedName>
</protein>
<evidence type="ECO:0000256" key="7">
    <source>
        <dbReference type="ARBA" id="ARBA00022737"/>
    </source>
</evidence>
<keyword evidence="8 14" id="KW-0378">Hydrolase</keyword>
<keyword evidence="13 14" id="KW-0472">Membrane</keyword>
<evidence type="ECO:0000256" key="12">
    <source>
        <dbReference type="ARBA" id="ARBA00023122"/>
    </source>
</evidence>
<dbReference type="InterPro" id="IPR046342">
    <property type="entry name" value="CBS_dom_sf"/>
</dbReference>
<feature type="domain" description="CBS" evidence="18">
    <location>
        <begin position="247"/>
        <end position="304"/>
    </location>
</feature>
<keyword evidence="4 14" id="KW-0645">Protease</keyword>
<evidence type="ECO:0000256" key="13">
    <source>
        <dbReference type="ARBA" id="ARBA00023136"/>
    </source>
</evidence>
<feature type="binding site" evidence="16">
    <location>
        <position position="64"/>
    </location>
    <ligand>
        <name>Zn(2+)</name>
        <dbReference type="ChEBI" id="CHEBI:29105"/>
        <note>catalytic</note>
    </ligand>
</feature>
<feature type="transmembrane region" description="Helical" evidence="14">
    <location>
        <begin position="12"/>
        <end position="32"/>
    </location>
</feature>
<feature type="binding site" evidence="16">
    <location>
        <position position="60"/>
    </location>
    <ligand>
        <name>Zn(2+)</name>
        <dbReference type="ChEBI" id="CHEBI:29105"/>
        <note>catalytic</note>
    </ligand>
</feature>
<comment type="cofactor">
    <cofactor evidence="14 16">
        <name>Zn(2+)</name>
        <dbReference type="ChEBI" id="CHEBI:29105"/>
    </cofactor>
    <text evidence="14 16">Binds 1 zinc ion per subunit.</text>
</comment>
<accession>A0A6J4V2Z9</accession>
<evidence type="ECO:0000256" key="11">
    <source>
        <dbReference type="ARBA" id="ARBA00023049"/>
    </source>
</evidence>
<feature type="active site" evidence="15">
    <location>
        <position position="61"/>
    </location>
</feature>
<keyword evidence="12 17" id="KW-0129">CBS domain</keyword>
<keyword evidence="5 14" id="KW-0812">Transmembrane</keyword>
<reference evidence="19" key="1">
    <citation type="submission" date="2020-02" db="EMBL/GenBank/DDBJ databases">
        <authorList>
            <person name="Meier V. D."/>
        </authorList>
    </citation>
    <scope>NUCLEOTIDE SEQUENCE</scope>
    <source>
        <strain evidence="19">AVDCRST_MAG87</strain>
    </source>
</reference>
<evidence type="ECO:0000259" key="18">
    <source>
        <dbReference type="PROSITE" id="PS51371"/>
    </source>
</evidence>
<dbReference type="AlphaFoldDB" id="A0A6J4V2Z9"/>
<feature type="transmembrane region" description="Helical" evidence="14">
    <location>
        <begin position="143"/>
        <end position="163"/>
    </location>
</feature>
<keyword evidence="6 14" id="KW-0479">Metal-binding</keyword>
<dbReference type="PIRSF" id="PIRSF006404">
    <property type="entry name" value="UCP006404_Pept_M50_CBS"/>
    <property type="match status" value="1"/>
</dbReference>
<evidence type="ECO:0000256" key="2">
    <source>
        <dbReference type="ARBA" id="ARBA00007931"/>
    </source>
</evidence>
<evidence type="ECO:0000256" key="16">
    <source>
        <dbReference type="PIRSR" id="PIRSR006404-2"/>
    </source>
</evidence>
<dbReference type="SMART" id="SM00116">
    <property type="entry name" value="CBS"/>
    <property type="match status" value="2"/>
</dbReference>
<feature type="domain" description="CBS" evidence="18">
    <location>
        <begin position="309"/>
        <end position="368"/>
    </location>
</feature>
<dbReference type="EMBL" id="CADCWJ010000427">
    <property type="protein sequence ID" value="CAA9565343.1"/>
    <property type="molecule type" value="Genomic_DNA"/>
</dbReference>
<feature type="binding site" evidence="16">
    <location>
        <position position="169"/>
    </location>
    <ligand>
        <name>Zn(2+)</name>
        <dbReference type="ChEBI" id="CHEBI:29105"/>
        <note>catalytic</note>
    </ligand>
</feature>
<sequence length="385" mass="41041">MNWSIPLFRVRGIQIKVHVTFALILVWAAYYWGIGTDAGLQGALFGVVATLLLFVCVTLHELGHAFQALRYGIEVEDITLLPIGGVARLRVPDNARQELTIAVAGPLVNVVIAAVLVAIGGILEATSLLTPADLDDTMRDAEWSGLLAYLTLANIWLVLFNAIPAFPMDGGRVLRALLALRLDYARATGIAVSIGQGLALLFGLVGFATGNFYLILIAAFVWFGASQEGAQVTLRRVLGGSTVGQAMIQRPQVLTAIDPLARAVELTLSTAQSDFPVVDTDNRVVGLLTLDDLLRGLHDQPAAIVGDVMRRQFPVARAGESVVAAQGQMGETGVRALPVVQPDGRLAGLLTAADIGEAFRLLTARSQMERSSGARTPRPIEHGPF</sequence>
<keyword evidence="10 14" id="KW-1133">Transmembrane helix</keyword>
<dbReference type="GO" id="GO:0008237">
    <property type="term" value="F:metallopeptidase activity"/>
    <property type="evidence" value="ECO:0007669"/>
    <property type="project" value="UniProtKB-UniRule"/>
</dbReference>
<name>A0A6J4V2Z9_9BACT</name>
<evidence type="ECO:0000256" key="15">
    <source>
        <dbReference type="PIRSR" id="PIRSR006404-1"/>
    </source>
</evidence>
<feature type="transmembrane region" description="Helical" evidence="14">
    <location>
        <begin position="38"/>
        <end position="60"/>
    </location>
</feature>
<dbReference type="PANTHER" id="PTHR39188:SF3">
    <property type="entry name" value="STAGE IV SPORULATION PROTEIN FB"/>
    <property type="match status" value="1"/>
</dbReference>
<dbReference type="PANTHER" id="PTHR39188">
    <property type="entry name" value="MEMBRANE-ASSOCIATED ZINC METALLOPROTEASE M50B"/>
    <property type="match status" value="1"/>
</dbReference>
<evidence type="ECO:0000313" key="19">
    <source>
        <dbReference type="EMBL" id="CAA9565343.1"/>
    </source>
</evidence>
<evidence type="ECO:0000256" key="3">
    <source>
        <dbReference type="ARBA" id="ARBA00022475"/>
    </source>
</evidence>
<evidence type="ECO:0000256" key="8">
    <source>
        <dbReference type="ARBA" id="ARBA00022801"/>
    </source>
</evidence>
<comment type="similarity">
    <text evidence="2 14">Belongs to the peptidase M50B family.</text>
</comment>
<comment type="subcellular location">
    <subcellularLocation>
        <location evidence="1 14">Cell membrane</location>
        <topology evidence="1 14">Multi-pass membrane protein</topology>
    </subcellularLocation>
</comment>
<evidence type="ECO:0000256" key="10">
    <source>
        <dbReference type="ARBA" id="ARBA00022989"/>
    </source>
</evidence>
<evidence type="ECO:0000256" key="4">
    <source>
        <dbReference type="ARBA" id="ARBA00022670"/>
    </source>
</evidence>
<keyword evidence="3 14" id="KW-1003">Cell membrane</keyword>
<dbReference type="InterPro" id="IPR000644">
    <property type="entry name" value="CBS_dom"/>
</dbReference>
<evidence type="ECO:0000256" key="1">
    <source>
        <dbReference type="ARBA" id="ARBA00004651"/>
    </source>
</evidence>
<evidence type="ECO:0000256" key="9">
    <source>
        <dbReference type="ARBA" id="ARBA00022833"/>
    </source>
</evidence>
<dbReference type="SUPFAM" id="SSF54631">
    <property type="entry name" value="CBS-domain pair"/>
    <property type="match status" value="1"/>
</dbReference>
<keyword evidence="7" id="KW-0677">Repeat</keyword>
<dbReference type="Pfam" id="PF02163">
    <property type="entry name" value="Peptidase_M50"/>
    <property type="match status" value="2"/>
</dbReference>